<comment type="caution">
    <text evidence="1">The sequence shown here is derived from an EMBL/GenBank/DDBJ whole genome shotgun (WGS) entry which is preliminary data.</text>
</comment>
<keyword evidence="2" id="KW-1185">Reference proteome</keyword>
<proteinExistence type="predicted"/>
<name>A0ABV3SZ41_9ACTN</name>
<sequence>MWDPLVETRARREVQDRIERGARDRRAAAVRPKRTRHTLAASLRRFADRLDS</sequence>
<protein>
    <recommendedName>
        <fullName evidence="3">Integrase</fullName>
    </recommendedName>
</protein>
<evidence type="ECO:0000313" key="1">
    <source>
        <dbReference type="EMBL" id="MEX0428213.1"/>
    </source>
</evidence>
<gene>
    <name evidence="1" type="ORF">AB3X52_11330</name>
</gene>
<dbReference type="EMBL" id="JBFPJR010000017">
    <property type="protein sequence ID" value="MEX0428213.1"/>
    <property type="molecule type" value="Genomic_DNA"/>
</dbReference>
<evidence type="ECO:0000313" key="2">
    <source>
        <dbReference type="Proteomes" id="UP001556631"/>
    </source>
</evidence>
<reference evidence="1 2" key="1">
    <citation type="submission" date="2024-07" db="EMBL/GenBank/DDBJ databases">
        <authorList>
            <person name="Lee S."/>
            <person name="Kang M."/>
        </authorList>
    </citation>
    <scope>NUCLEOTIDE SEQUENCE [LARGE SCALE GENOMIC DNA]</scope>
    <source>
        <strain evidence="1 2">DS6</strain>
    </source>
</reference>
<evidence type="ECO:0008006" key="3">
    <source>
        <dbReference type="Google" id="ProtNLM"/>
    </source>
</evidence>
<dbReference type="Proteomes" id="UP001556631">
    <property type="component" value="Unassembled WGS sequence"/>
</dbReference>
<dbReference type="RefSeq" id="WP_367994180.1">
    <property type="nucleotide sequence ID" value="NZ_JBFPJR010000017.1"/>
</dbReference>
<organism evidence="1 2">
    <name type="scientific">Nocardioides eburneus</name>
    <dbReference type="NCBI Taxonomy" id="3231482"/>
    <lineage>
        <taxon>Bacteria</taxon>
        <taxon>Bacillati</taxon>
        <taxon>Actinomycetota</taxon>
        <taxon>Actinomycetes</taxon>
        <taxon>Propionibacteriales</taxon>
        <taxon>Nocardioidaceae</taxon>
        <taxon>Nocardioides</taxon>
    </lineage>
</organism>
<accession>A0ABV3SZ41</accession>